<comment type="pathway">
    <text evidence="1">Alkaloid biosynthesis; taxol biosynthesis.</text>
</comment>
<dbReference type="GO" id="GO:0042617">
    <property type="term" value="P:paclitaxel biosynthetic process"/>
    <property type="evidence" value="ECO:0007669"/>
    <property type="project" value="UniProtKB-UniPathway"/>
</dbReference>
<keyword evidence="4" id="KW-0876">Taxol biosynthesis</keyword>
<dbReference type="EMBL" id="MK585533">
    <property type="protein sequence ID" value="QDM39176.1"/>
    <property type="molecule type" value="mRNA"/>
</dbReference>
<dbReference type="PANTHER" id="PTHR31147">
    <property type="entry name" value="ACYL TRANSFERASE 4"/>
    <property type="match status" value="1"/>
</dbReference>
<proteinExistence type="evidence at transcript level"/>
<protein>
    <submittedName>
        <fullName evidence="6">BAHD acyltransferase-like 10</fullName>
    </submittedName>
</protein>
<dbReference type="GO" id="GO:0016746">
    <property type="term" value="F:acyltransferase activity"/>
    <property type="evidence" value="ECO:0007669"/>
    <property type="project" value="UniProtKB-KW"/>
</dbReference>
<dbReference type="InterPro" id="IPR023213">
    <property type="entry name" value="CAT-like_dom_sf"/>
</dbReference>
<evidence type="ECO:0000256" key="4">
    <source>
        <dbReference type="ARBA" id="ARBA00023059"/>
    </source>
</evidence>
<comment type="similarity">
    <text evidence="2">Belongs to the plant acyltransferase family.</text>
</comment>
<evidence type="ECO:0000256" key="1">
    <source>
        <dbReference type="ARBA" id="ARBA00005122"/>
    </source>
</evidence>
<accession>A0A515L525</accession>
<reference evidence="6" key="1">
    <citation type="journal article" date="2019" name="Front. Plant Sci.">
        <title>Evolutionary Developments in Plant Specialized Metabolism, Exemplified by Two Transferase Families.</title>
        <authorList>
            <person name="Kusano H."/>
            <person name="Li H."/>
            <person name="Minami H."/>
            <person name="Kato Y."/>
            <person name="Tabata H."/>
            <person name="Yazaki K."/>
        </authorList>
    </citation>
    <scope>NUCLEOTIDE SEQUENCE</scope>
</reference>
<dbReference type="PANTHER" id="PTHR31147:SF1">
    <property type="entry name" value="ACYL TRANSFERASE 4"/>
    <property type="match status" value="1"/>
</dbReference>
<sequence>MANAGSSDLEVEIIERVVVAPCLPSPRTILPLSAIDNRVRGFGNVLLFYNGSSSVSADPAKIIREALSKMLVYYFPFAGRLRNKENGDLEVECTGEGAVFVEAMADTDLSSLGDLDAHNPSFHQLSVSPPVDSDIEGLHLAALQVTRFTCGGFVLGVSLNQSVCDGKGLGNFLKGVAEMVRGKDKPSIEPVWNREMVKFEDYTRLQFYHHEFIQPPLIDEKIVQKSLVINLETINIIKRCIMEEYTKFFSTFEIVAAMVWLARTKAFKIPHSENAELLFTMDMRESFNPPLPKGYYGNVMGIVCALDNVKHLLSGSILRAAMVIQKSRFFFTENFRLRSMTQPSALTVKIKHKNVVACSDWRQYGYDEVDFGWGNAVNIIPMQILWENELGLVNFFTFLQPTLNKLDGIKILMFMPPSKVKHFEYEMESIIRKYVTKVCNSKL</sequence>
<dbReference type="AlphaFoldDB" id="A0A515L525"/>
<keyword evidence="3 6" id="KW-0808">Transferase</keyword>
<dbReference type="Gene3D" id="3.30.559.10">
    <property type="entry name" value="Chloramphenicol acetyltransferase-like domain"/>
    <property type="match status" value="2"/>
</dbReference>
<name>A0A515L525_9CONI</name>
<dbReference type="UniPathway" id="UPA00842"/>
<evidence type="ECO:0000256" key="3">
    <source>
        <dbReference type="ARBA" id="ARBA00022679"/>
    </source>
</evidence>
<dbReference type="Pfam" id="PF02458">
    <property type="entry name" value="Transferase"/>
    <property type="match status" value="1"/>
</dbReference>
<keyword evidence="5 6" id="KW-0012">Acyltransferase</keyword>
<dbReference type="InterPro" id="IPR050898">
    <property type="entry name" value="Plant_acyltransferase"/>
</dbReference>
<organism evidence="6">
    <name type="scientific">Taxus x media</name>
    <dbReference type="NCBI Taxonomy" id="85957"/>
    <lineage>
        <taxon>Eukaryota</taxon>
        <taxon>Viridiplantae</taxon>
        <taxon>Streptophyta</taxon>
        <taxon>Embryophyta</taxon>
        <taxon>Tracheophyta</taxon>
        <taxon>Spermatophyta</taxon>
        <taxon>Pinopsida</taxon>
        <taxon>Pinidae</taxon>
        <taxon>Conifers II</taxon>
        <taxon>Cupressales</taxon>
        <taxon>Taxaceae</taxon>
        <taxon>Taxus</taxon>
    </lineage>
</organism>
<evidence type="ECO:0000256" key="5">
    <source>
        <dbReference type="ARBA" id="ARBA00023315"/>
    </source>
</evidence>
<evidence type="ECO:0000256" key="2">
    <source>
        <dbReference type="ARBA" id="ARBA00009861"/>
    </source>
</evidence>
<evidence type="ECO:0000313" key="6">
    <source>
        <dbReference type="EMBL" id="QDM39176.1"/>
    </source>
</evidence>